<gene>
    <name evidence="4" type="ORF">ASB62_08810</name>
</gene>
<dbReference type="EMBL" id="LMBR01000224">
    <property type="protein sequence ID" value="KUL20471.1"/>
    <property type="molecule type" value="Genomic_DNA"/>
</dbReference>
<proteinExistence type="inferred from homology"/>
<dbReference type="PANTHER" id="PTHR22912:SF151">
    <property type="entry name" value="DIHYDROLIPOYL DEHYDROGENASE, MITOCHONDRIAL"/>
    <property type="match status" value="1"/>
</dbReference>
<dbReference type="GO" id="GO:0004148">
    <property type="term" value="F:dihydrolipoyl dehydrogenase (NADH) activity"/>
    <property type="evidence" value="ECO:0007669"/>
    <property type="project" value="TreeGrafter"/>
</dbReference>
<keyword evidence="2" id="KW-0520">NAD</keyword>
<name>A0A117MJF8_CHLLI</name>
<dbReference type="PRINTS" id="PR00411">
    <property type="entry name" value="PNDRDTASEI"/>
</dbReference>
<dbReference type="Pfam" id="PF02852">
    <property type="entry name" value="Pyr_redox_dim"/>
    <property type="match status" value="1"/>
</dbReference>
<evidence type="ECO:0000256" key="1">
    <source>
        <dbReference type="ARBA" id="ARBA00007532"/>
    </source>
</evidence>
<dbReference type="GO" id="GO:0050660">
    <property type="term" value="F:flavin adenine dinucleotide binding"/>
    <property type="evidence" value="ECO:0007669"/>
    <property type="project" value="TreeGrafter"/>
</dbReference>
<dbReference type="Proteomes" id="UP000053937">
    <property type="component" value="Unassembled WGS sequence"/>
</dbReference>
<dbReference type="InterPro" id="IPR050151">
    <property type="entry name" value="Class-I_Pyr_Nuc-Dis_Oxidored"/>
</dbReference>
<dbReference type="GO" id="GO:0006103">
    <property type="term" value="P:2-oxoglutarate metabolic process"/>
    <property type="evidence" value="ECO:0007669"/>
    <property type="project" value="TreeGrafter"/>
</dbReference>
<evidence type="ECO:0000313" key="5">
    <source>
        <dbReference type="Proteomes" id="UP000053937"/>
    </source>
</evidence>
<comment type="similarity">
    <text evidence="1">Belongs to the class-I pyridine nucleotide-disulfide oxidoreductase family.</text>
</comment>
<evidence type="ECO:0000259" key="3">
    <source>
        <dbReference type="Pfam" id="PF02852"/>
    </source>
</evidence>
<dbReference type="InterPro" id="IPR004099">
    <property type="entry name" value="Pyr_nucl-diS_OxRdtase_dimer"/>
</dbReference>
<dbReference type="AlphaFoldDB" id="A0A117MJF8"/>
<dbReference type="SUPFAM" id="SSF55424">
    <property type="entry name" value="FAD/NAD-linked reductases, dimerisation (C-terminal) domain"/>
    <property type="match status" value="1"/>
</dbReference>
<dbReference type="Gene3D" id="3.30.390.30">
    <property type="match status" value="1"/>
</dbReference>
<evidence type="ECO:0000313" key="4">
    <source>
        <dbReference type="EMBL" id="KUL20471.1"/>
    </source>
</evidence>
<protein>
    <recommendedName>
        <fullName evidence="3">Pyridine nucleotide-disulphide oxidoreductase dimerisation domain-containing protein</fullName>
    </recommendedName>
</protein>
<comment type="caution">
    <text evidence="4">The sequence shown here is derived from an EMBL/GenBank/DDBJ whole genome shotgun (WGS) entry which is preliminary data.</text>
</comment>
<keyword evidence="5" id="KW-1185">Reference proteome</keyword>
<feature type="domain" description="Pyridine nucleotide-disulphide oxidoreductase dimerisation" evidence="3">
    <location>
        <begin position="1"/>
        <end position="58"/>
    </location>
</feature>
<accession>A0A117MJF8</accession>
<dbReference type="PANTHER" id="PTHR22912">
    <property type="entry name" value="DISULFIDE OXIDOREDUCTASE"/>
    <property type="match status" value="1"/>
</dbReference>
<sequence>MLADGKTDEILGVHIIGANASDLIAEAALAMEFRASSEDIARTCHPHPSLSEAIREAALAIDKRALNM</sequence>
<reference evidence="4 5" key="1">
    <citation type="submission" date="2015-10" db="EMBL/GenBank/DDBJ databases">
        <title>Draft Genome Sequence of Chlorobium limicola strain Frasassi Growing under Artificial Lighting in the Frasassi Cave System.</title>
        <authorList>
            <person name="Mansor M."/>
            <person name="Macalady J."/>
        </authorList>
    </citation>
    <scope>NUCLEOTIDE SEQUENCE [LARGE SCALE GENOMIC DNA]</scope>
    <source>
        <strain evidence="4 5">Frasassi</strain>
    </source>
</reference>
<organism evidence="4 5">
    <name type="scientific">Chlorobium limicola</name>
    <dbReference type="NCBI Taxonomy" id="1092"/>
    <lineage>
        <taxon>Bacteria</taxon>
        <taxon>Pseudomonadati</taxon>
        <taxon>Chlorobiota</taxon>
        <taxon>Chlorobiia</taxon>
        <taxon>Chlorobiales</taxon>
        <taxon>Chlorobiaceae</taxon>
        <taxon>Chlorobium/Pelodictyon group</taxon>
        <taxon>Chlorobium</taxon>
    </lineage>
</organism>
<evidence type="ECO:0000256" key="2">
    <source>
        <dbReference type="ARBA" id="ARBA00023027"/>
    </source>
</evidence>
<dbReference type="InterPro" id="IPR016156">
    <property type="entry name" value="FAD/NAD-linked_Rdtase_dimer_sf"/>
</dbReference>